<keyword evidence="2" id="KW-1185">Reference proteome</keyword>
<proteinExistence type="predicted"/>
<sequence>MKNSFDSLSSLLKQKLEKLPEKSIAINATQRSFQVASGIKKESLSLLSHCLLFEDAMNEIKSALSAGMRAV</sequence>
<organism evidence="1 2">
    <name type="scientific">Rhizophagus irregularis</name>
    <dbReference type="NCBI Taxonomy" id="588596"/>
    <lineage>
        <taxon>Eukaryota</taxon>
        <taxon>Fungi</taxon>
        <taxon>Fungi incertae sedis</taxon>
        <taxon>Mucoromycota</taxon>
        <taxon>Glomeromycotina</taxon>
        <taxon>Glomeromycetes</taxon>
        <taxon>Glomerales</taxon>
        <taxon>Glomeraceae</taxon>
        <taxon>Rhizophagus</taxon>
    </lineage>
</organism>
<protein>
    <submittedName>
        <fullName evidence="1">Uncharacterized protein</fullName>
    </submittedName>
</protein>
<accession>A0A2I1HJW8</accession>
<name>A0A2I1HJW8_9GLOM</name>
<dbReference type="EMBL" id="LLXI01003384">
    <property type="protein sequence ID" value="PKY59150.1"/>
    <property type="molecule type" value="Genomic_DNA"/>
</dbReference>
<dbReference type="AlphaFoldDB" id="A0A2I1HJW8"/>
<dbReference type="Proteomes" id="UP000234323">
    <property type="component" value="Unassembled WGS sequence"/>
</dbReference>
<gene>
    <name evidence="1" type="ORF">RhiirA4_481653</name>
</gene>
<evidence type="ECO:0000313" key="1">
    <source>
        <dbReference type="EMBL" id="PKY59150.1"/>
    </source>
</evidence>
<reference evidence="1 2" key="1">
    <citation type="submission" date="2015-10" db="EMBL/GenBank/DDBJ databases">
        <title>Genome analyses suggest a sexual origin of heterokaryosis in a supposedly ancient asexual fungus.</title>
        <authorList>
            <person name="Ropars J."/>
            <person name="Sedzielewska K."/>
            <person name="Noel J."/>
            <person name="Charron P."/>
            <person name="Farinelli L."/>
            <person name="Marton T."/>
            <person name="Kruger M."/>
            <person name="Pelin A."/>
            <person name="Brachmann A."/>
            <person name="Corradi N."/>
        </authorList>
    </citation>
    <scope>NUCLEOTIDE SEQUENCE [LARGE SCALE GENOMIC DNA]</scope>
    <source>
        <strain evidence="1 2">A4</strain>
    </source>
</reference>
<evidence type="ECO:0000313" key="2">
    <source>
        <dbReference type="Proteomes" id="UP000234323"/>
    </source>
</evidence>
<comment type="caution">
    <text evidence="1">The sequence shown here is derived from an EMBL/GenBank/DDBJ whole genome shotgun (WGS) entry which is preliminary data.</text>
</comment>